<sequence length="200" mass="23068">MKYEWRRQEKQLYGAKTTPVLVTVPTQSCIMINGEGNPNDTDFSNRVSALYSVAYAVKMAYKKTAKGEYDDFAVYPLEGVWQKIENCELIKEKLRYTLVIRQPDFVGEDGVCAALERTKHRKPNPLLEEVRFGTVPGETCVQLLHVGAYDDEPVSFTKMDEFVHAHSLTRTEEGHREIYLSNATRTEKNRLKTILRYRVK</sequence>
<dbReference type="Proteomes" id="UP000190286">
    <property type="component" value="Unassembled WGS sequence"/>
</dbReference>
<dbReference type="Gene3D" id="3.20.80.10">
    <property type="entry name" value="Regulatory factor, effector binding domain"/>
    <property type="match status" value="1"/>
</dbReference>
<reference evidence="2 3" key="1">
    <citation type="submission" date="2017-02" db="EMBL/GenBank/DDBJ databases">
        <authorList>
            <person name="Peterson S.W."/>
        </authorList>
    </citation>
    <scope>NUCLEOTIDE SEQUENCE [LARGE SCALE GENOMIC DNA]</scope>
    <source>
        <strain evidence="2 3">ATCC 27749</strain>
    </source>
</reference>
<dbReference type="EMBL" id="FUYF01000003">
    <property type="protein sequence ID" value="SKA78828.1"/>
    <property type="molecule type" value="Genomic_DNA"/>
</dbReference>
<dbReference type="PIRSF" id="PIRSF031644">
    <property type="entry name" value="UCP031644"/>
    <property type="match status" value="1"/>
</dbReference>
<dbReference type="RefSeq" id="WP_078783843.1">
    <property type="nucleotide sequence ID" value="NZ_FUYF01000003.1"/>
</dbReference>
<dbReference type="SUPFAM" id="SSF55136">
    <property type="entry name" value="Probable bacterial effector-binding domain"/>
    <property type="match status" value="1"/>
</dbReference>
<evidence type="ECO:0000313" key="3">
    <source>
        <dbReference type="Proteomes" id="UP000190286"/>
    </source>
</evidence>
<evidence type="ECO:0000259" key="1">
    <source>
        <dbReference type="Pfam" id="PF06445"/>
    </source>
</evidence>
<keyword evidence="3" id="KW-1185">Reference proteome</keyword>
<dbReference type="GeneID" id="93337324"/>
<proteinExistence type="predicted"/>
<protein>
    <recommendedName>
        <fullName evidence="1">GyrI-like small molecule binding domain-containing protein</fullName>
    </recommendedName>
</protein>
<dbReference type="OrthoDB" id="4772335at2"/>
<dbReference type="InterPro" id="IPR011256">
    <property type="entry name" value="Reg_factor_effector_dom_sf"/>
</dbReference>
<name>A0A1T4WPP8_9FIRM</name>
<dbReference type="STRING" id="745368.SAMN02745178_00840"/>
<evidence type="ECO:0000313" key="2">
    <source>
        <dbReference type="EMBL" id="SKA78828.1"/>
    </source>
</evidence>
<gene>
    <name evidence="2" type="ORF">SAMN02745178_00840</name>
</gene>
<dbReference type="Pfam" id="PF06445">
    <property type="entry name" value="GyrI-like"/>
    <property type="match status" value="1"/>
</dbReference>
<dbReference type="AlphaFoldDB" id="A0A1T4WPP8"/>
<feature type="domain" description="GyrI-like small molecule binding" evidence="1">
    <location>
        <begin position="18"/>
        <end position="197"/>
    </location>
</feature>
<accession>A0A1T4WPP8</accession>
<organism evidence="2 3">
    <name type="scientific">Gemmiger formicilis</name>
    <dbReference type="NCBI Taxonomy" id="745368"/>
    <lineage>
        <taxon>Bacteria</taxon>
        <taxon>Bacillati</taxon>
        <taxon>Bacillota</taxon>
        <taxon>Clostridia</taxon>
        <taxon>Eubacteriales</taxon>
        <taxon>Gemmiger</taxon>
    </lineage>
</organism>
<dbReference type="InterPro" id="IPR008319">
    <property type="entry name" value="GyrI-like_CCH_Lin2189-like"/>
</dbReference>
<dbReference type="InterPro" id="IPR029442">
    <property type="entry name" value="GyrI-like"/>
</dbReference>